<feature type="compositionally biased region" description="Basic and acidic residues" evidence="1">
    <location>
        <begin position="145"/>
        <end position="155"/>
    </location>
</feature>
<dbReference type="Proteomes" id="UP000026961">
    <property type="component" value="Chromosome 3"/>
</dbReference>
<evidence type="ECO:0000256" key="1">
    <source>
        <dbReference type="SAM" id="MobiDB-lite"/>
    </source>
</evidence>
<dbReference type="Gramene" id="OGLUM03G12660.1">
    <property type="protein sequence ID" value="OGLUM03G12660.1"/>
    <property type="gene ID" value="OGLUM03G12660"/>
</dbReference>
<evidence type="ECO:0000313" key="3">
    <source>
        <dbReference type="Proteomes" id="UP000026961"/>
    </source>
</evidence>
<reference evidence="2" key="1">
    <citation type="submission" date="2015-04" db="UniProtKB">
        <authorList>
            <consortium name="EnsemblPlants"/>
        </authorList>
    </citation>
    <scope>IDENTIFICATION</scope>
</reference>
<accession>A0A0D9Z5G6</accession>
<feature type="region of interest" description="Disordered" evidence="1">
    <location>
        <begin position="54"/>
        <end position="76"/>
    </location>
</feature>
<dbReference type="EnsemblPlants" id="OGLUM03G12660.1">
    <property type="protein sequence ID" value="OGLUM03G12660.1"/>
    <property type="gene ID" value="OGLUM03G12660"/>
</dbReference>
<name>A0A0D9Z5G6_9ORYZ</name>
<organism evidence="2">
    <name type="scientific">Oryza glumipatula</name>
    <dbReference type="NCBI Taxonomy" id="40148"/>
    <lineage>
        <taxon>Eukaryota</taxon>
        <taxon>Viridiplantae</taxon>
        <taxon>Streptophyta</taxon>
        <taxon>Embryophyta</taxon>
        <taxon>Tracheophyta</taxon>
        <taxon>Spermatophyta</taxon>
        <taxon>Magnoliopsida</taxon>
        <taxon>Liliopsida</taxon>
        <taxon>Poales</taxon>
        <taxon>Poaceae</taxon>
        <taxon>BOP clade</taxon>
        <taxon>Oryzoideae</taxon>
        <taxon>Oryzeae</taxon>
        <taxon>Oryzinae</taxon>
        <taxon>Oryza</taxon>
    </lineage>
</organism>
<feature type="compositionally biased region" description="Polar residues" evidence="1">
    <location>
        <begin position="237"/>
        <end position="246"/>
    </location>
</feature>
<evidence type="ECO:0000313" key="2">
    <source>
        <dbReference type="EnsemblPlants" id="OGLUM03G12660.1"/>
    </source>
</evidence>
<dbReference type="HOGENOM" id="CLU_1130572_0_0_1"/>
<reference evidence="2" key="2">
    <citation type="submission" date="2018-05" db="EMBL/GenBank/DDBJ databases">
        <title>OgluRS3 (Oryza glumaepatula Reference Sequence Version 3).</title>
        <authorList>
            <person name="Zhang J."/>
            <person name="Kudrna D."/>
            <person name="Lee S."/>
            <person name="Talag J."/>
            <person name="Welchert J."/>
            <person name="Wing R.A."/>
        </authorList>
    </citation>
    <scope>NUCLEOTIDE SEQUENCE [LARGE SCALE GENOMIC DNA]</scope>
</reference>
<sequence length="246" mass="26150">MCVWGNGGKPDQSPPPSSYRAIAVPRCRRLPPAPSLPSDFLRCQESSAMTRQEQGRLCWRRQRGSSDDGEEGAGSLSGGSRVAFFPRVDSYASFLAGFGWRRGIGGPRDLCRRLAASCCRRQGLGRHLSPSGARRRSTTGSSWRGEGEHLGERRRWGAAVHRHASATAVRCLRRFAASASVASPHRRPNVAPLPSAASAASTAAGFRVGGVTSTASARPPAPRVFGRRGGFGGRAASTSAPWPSSR</sequence>
<feature type="region of interest" description="Disordered" evidence="1">
    <location>
        <begin position="211"/>
        <end position="246"/>
    </location>
</feature>
<dbReference type="AlphaFoldDB" id="A0A0D9Z5G6"/>
<feature type="region of interest" description="Disordered" evidence="1">
    <location>
        <begin position="126"/>
        <end position="156"/>
    </location>
</feature>
<protein>
    <submittedName>
        <fullName evidence="2">Uncharacterized protein</fullName>
    </submittedName>
</protein>
<proteinExistence type="predicted"/>
<keyword evidence="3" id="KW-1185">Reference proteome</keyword>